<feature type="domain" description="Amidohydrolase-related" evidence="2">
    <location>
        <begin position="6"/>
        <end position="263"/>
    </location>
</feature>
<protein>
    <submittedName>
        <fullName evidence="3">Amidohydrolase</fullName>
    </submittedName>
</protein>
<organism evidence="3 4">
    <name type="scientific">Methanobrevibacter thaueri</name>
    <dbReference type="NCBI Taxonomy" id="190975"/>
    <lineage>
        <taxon>Archaea</taxon>
        <taxon>Methanobacteriati</taxon>
        <taxon>Methanobacteriota</taxon>
        <taxon>Methanomada group</taxon>
        <taxon>Methanobacteria</taxon>
        <taxon>Methanobacteriales</taxon>
        <taxon>Methanobacteriaceae</taxon>
        <taxon>Methanobrevibacter</taxon>
    </lineage>
</organism>
<dbReference type="Gene3D" id="3.20.20.140">
    <property type="entry name" value="Metal-dependent hydrolases"/>
    <property type="match status" value="1"/>
</dbReference>
<name>A0A8T3VGU1_9EURY</name>
<dbReference type="PANTHER" id="PTHR21240:SF28">
    <property type="entry name" value="ISO-OROTATE DECARBOXYLASE (EUROFUNG)"/>
    <property type="match status" value="1"/>
</dbReference>
<dbReference type="PANTHER" id="PTHR21240">
    <property type="entry name" value="2-AMINO-3-CARBOXYLMUCONATE-6-SEMIALDEHYDE DECARBOXYLASE"/>
    <property type="match status" value="1"/>
</dbReference>
<dbReference type="RefSeq" id="WP_303739553.1">
    <property type="nucleotide sequence ID" value="NZ_SUTK01000063.1"/>
</dbReference>
<reference evidence="3" key="1">
    <citation type="submission" date="2019-04" db="EMBL/GenBank/DDBJ databases">
        <title>Evolution of Biomass-Degrading Anaerobic Consortia Revealed by Metagenomics.</title>
        <authorList>
            <person name="Peng X."/>
        </authorList>
    </citation>
    <scope>NUCLEOTIDE SEQUENCE</scope>
    <source>
        <strain evidence="3">SIG18</strain>
    </source>
</reference>
<dbReference type="SUPFAM" id="SSF51556">
    <property type="entry name" value="Metallo-dependent hydrolases"/>
    <property type="match status" value="1"/>
</dbReference>
<dbReference type="Pfam" id="PF04909">
    <property type="entry name" value="Amidohydro_2"/>
    <property type="match status" value="1"/>
</dbReference>
<evidence type="ECO:0000313" key="4">
    <source>
        <dbReference type="Proteomes" id="UP000783037"/>
    </source>
</evidence>
<evidence type="ECO:0000313" key="3">
    <source>
        <dbReference type="EMBL" id="MBE6502464.1"/>
    </source>
</evidence>
<accession>A0A8T3VGU1</accession>
<dbReference type="GO" id="GO:0016831">
    <property type="term" value="F:carboxy-lyase activity"/>
    <property type="evidence" value="ECO:0007669"/>
    <property type="project" value="InterPro"/>
</dbReference>
<evidence type="ECO:0000256" key="1">
    <source>
        <dbReference type="ARBA" id="ARBA00023239"/>
    </source>
</evidence>
<dbReference type="AlphaFoldDB" id="A0A8T3VGU1"/>
<dbReference type="Proteomes" id="UP000783037">
    <property type="component" value="Unassembled WGS sequence"/>
</dbReference>
<dbReference type="EMBL" id="SUTK01000063">
    <property type="protein sequence ID" value="MBE6502464.1"/>
    <property type="molecule type" value="Genomic_DNA"/>
</dbReference>
<dbReference type="GO" id="GO:0005737">
    <property type="term" value="C:cytoplasm"/>
    <property type="evidence" value="ECO:0007669"/>
    <property type="project" value="TreeGrafter"/>
</dbReference>
<dbReference type="GO" id="GO:0019748">
    <property type="term" value="P:secondary metabolic process"/>
    <property type="evidence" value="ECO:0007669"/>
    <property type="project" value="TreeGrafter"/>
</dbReference>
<dbReference type="InterPro" id="IPR032466">
    <property type="entry name" value="Metal_Hydrolase"/>
</dbReference>
<dbReference type="InterPro" id="IPR006680">
    <property type="entry name" value="Amidohydro-rel"/>
</dbReference>
<evidence type="ECO:0000259" key="2">
    <source>
        <dbReference type="Pfam" id="PF04909"/>
    </source>
</evidence>
<proteinExistence type="predicted"/>
<comment type="caution">
    <text evidence="3">The sequence shown here is derived from an EMBL/GenBank/DDBJ whole genome shotgun (WGS) entry which is preliminary data.</text>
</comment>
<dbReference type="CDD" id="cd01292">
    <property type="entry name" value="metallo-dependent_hydrolases"/>
    <property type="match status" value="1"/>
</dbReference>
<sequence>MQKIINSHCHIYPEKIADKAVLGIRDFYDLDMSLNGKLDDLIRDGNEVGVTHYLVHSVATTPKQVKSINEFIAQAVNAHPDLFTGFGTLHPDSDDIQGDFDYLIELGLKGVKLHPDFQQFAMNEERAFRIGEVVSKADVPMLVHCGDFRYNYSNPEQISPFLERFPDITFIGAHFAGWSMWEEATRKLSDFENLYVDLSSSLYALTPETALELIHAYGANRVLWGTDYPMWESVSEMEYFNKIDLTDSERQKILYDNAAKLLKIE</sequence>
<keyword evidence="1" id="KW-0456">Lyase</keyword>
<gene>
    <name evidence="3" type="ORF">E7Z79_08505</name>
</gene>
<dbReference type="GO" id="GO:0016787">
    <property type="term" value="F:hydrolase activity"/>
    <property type="evidence" value="ECO:0007669"/>
    <property type="project" value="InterPro"/>
</dbReference>
<dbReference type="InterPro" id="IPR032465">
    <property type="entry name" value="ACMSD"/>
</dbReference>